<comment type="caution">
    <text evidence="1">The sequence shown here is derived from an EMBL/GenBank/DDBJ whole genome shotgun (WGS) entry which is preliminary data.</text>
</comment>
<organism evidence="1 2">
    <name type="scientific">Racocetra persica</name>
    <dbReference type="NCBI Taxonomy" id="160502"/>
    <lineage>
        <taxon>Eukaryota</taxon>
        <taxon>Fungi</taxon>
        <taxon>Fungi incertae sedis</taxon>
        <taxon>Mucoromycota</taxon>
        <taxon>Glomeromycotina</taxon>
        <taxon>Glomeromycetes</taxon>
        <taxon>Diversisporales</taxon>
        <taxon>Gigasporaceae</taxon>
        <taxon>Racocetra</taxon>
    </lineage>
</organism>
<protein>
    <submittedName>
        <fullName evidence="1">4418_t:CDS:1</fullName>
    </submittedName>
</protein>
<dbReference type="EMBL" id="CAJVQC010070675">
    <property type="protein sequence ID" value="CAG8809913.1"/>
    <property type="molecule type" value="Genomic_DNA"/>
</dbReference>
<reference evidence="1" key="1">
    <citation type="submission" date="2021-06" db="EMBL/GenBank/DDBJ databases">
        <authorList>
            <person name="Kallberg Y."/>
            <person name="Tangrot J."/>
            <person name="Rosling A."/>
        </authorList>
    </citation>
    <scope>NUCLEOTIDE SEQUENCE</scope>
    <source>
        <strain evidence="1">MA461A</strain>
    </source>
</reference>
<name>A0ACA9RUG3_9GLOM</name>
<sequence length="42" mass="4473">ATKSNTISNVTATESNIMSNVTITESDVTITTQPVTKDPFKS</sequence>
<accession>A0ACA9RUG3</accession>
<feature type="non-terminal residue" evidence="1">
    <location>
        <position position="42"/>
    </location>
</feature>
<gene>
    <name evidence="1" type="ORF">RPERSI_LOCUS22965</name>
</gene>
<evidence type="ECO:0000313" key="2">
    <source>
        <dbReference type="Proteomes" id="UP000789920"/>
    </source>
</evidence>
<proteinExistence type="predicted"/>
<evidence type="ECO:0000313" key="1">
    <source>
        <dbReference type="EMBL" id="CAG8809913.1"/>
    </source>
</evidence>
<keyword evidence="2" id="KW-1185">Reference proteome</keyword>
<feature type="non-terminal residue" evidence="1">
    <location>
        <position position="1"/>
    </location>
</feature>
<dbReference type="Proteomes" id="UP000789920">
    <property type="component" value="Unassembled WGS sequence"/>
</dbReference>